<evidence type="ECO:0000313" key="2">
    <source>
        <dbReference type="Proteomes" id="UP001177021"/>
    </source>
</evidence>
<protein>
    <submittedName>
        <fullName evidence="1">Uncharacterized protein</fullName>
    </submittedName>
</protein>
<reference evidence="1" key="1">
    <citation type="submission" date="2023-10" db="EMBL/GenBank/DDBJ databases">
        <authorList>
            <person name="Rodriguez Cubillos JULIANA M."/>
            <person name="De Vega J."/>
        </authorList>
    </citation>
    <scope>NUCLEOTIDE SEQUENCE</scope>
</reference>
<comment type="caution">
    <text evidence="1">The sequence shown here is derived from an EMBL/GenBank/DDBJ whole genome shotgun (WGS) entry which is preliminary data.</text>
</comment>
<dbReference type="EMBL" id="CASHSV030000001">
    <property type="protein sequence ID" value="CAJ2632451.1"/>
    <property type="molecule type" value="Genomic_DNA"/>
</dbReference>
<organism evidence="1 2">
    <name type="scientific">Trifolium pratense</name>
    <name type="common">Red clover</name>
    <dbReference type="NCBI Taxonomy" id="57577"/>
    <lineage>
        <taxon>Eukaryota</taxon>
        <taxon>Viridiplantae</taxon>
        <taxon>Streptophyta</taxon>
        <taxon>Embryophyta</taxon>
        <taxon>Tracheophyta</taxon>
        <taxon>Spermatophyta</taxon>
        <taxon>Magnoliopsida</taxon>
        <taxon>eudicotyledons</taxon>
        <taxon>Gunneridae</taxon>
        <taxon>Pentapetalae</taxon>
        <taxon>rosids</taxon>
        <taxon>fabids</taxon>
        <taxon>Fabales</taxon>
        <taxon>Fabaceae</taxon>
        <taxon>Papilionoideae</taxon>
        <taxon>50 kb inversion clade</taxon>
        <taxon>NPAAA clade</taxon>
        <taxon>Hologalegina</taxon>
        <taxon>IRL clade</taxon>
        <taxon>Trifolieae</taxon>
        <taxon>Trifolium</taxon>
    </lineage>
</organism>
<proteinExistence type="predicted"/>
<name>A0ACB0IJE0_TRIPR</name>
<keyword evidence="2" id="KW-1185">Reference proteome</keyword>
<accession>A0ACB0IJE0</accession>
<evidence type="ECO:0000313" key="1">
    <source>
        <dbReference type="EMBL" id="CAJ2632451.1"/>
    </source>
</evidence>
<dbReference type="Proteomes" id="UP001177021">
    <property type="component" value="Unassembled WGS sequence"/>
</dbReference>
<sequence>MAYVKHALVVIFLAAFVMFPMKKVEGCDKTWCTSINAHCGDGCGCLAWGIFGGNCIYRGYIKNAVREHYNLCESDDNCVKKGSGSICAYYPNSELEHGWCFTSNVEAERYFEVLSNPAVNNFFKKTTYSDEKEFVKMALE</sequence>
<gene>
    <name evidence="1" type="ORF">MILVUS5_LOCUS3756</name>
</gene>